<dbReference type="EMBL" id="JBGNUJ010000013">
    <property type="protein sequence ID" value="KAL3952307.1"/>
    <property type="molecule type" value="Genomic_DNA"/>
</dbReference>
<dbReference type="Proteomes" id="UP001638806">
    <property type="component" value="Unassembled WGS sequence"/>
</dbReference>
<gene>
    <name evidence="1" type="ORF">ACCO45_014024</name>
</gene>
<comment type="caution">
    <text evidence="1">The sequence shown here is derived from an EMBL/GenBank/DDBJ whole genome shotgun (WGS) entry which is preliminary data.</text>
</comment>
<evidence type="ECO:0000313" key="1">
    <source>
        <dbReference type="EMBL" id="KAL3952307.1"/>
    </source>
</evidence>
<reference evidence="1" key="1">
    <citation type="submission" date="2024-12" db="EMBL/GenBank/DDBJ databases">
        <title>Comparative genomics and development of molecular markers within Purpureocillium lilacinum and among Purpureocillium species.</title>
        <authorList>
            <person name="Yeh Z.-Y."/>
            <person name="Ni N.-T."/>
            <person name="Lo P.-H."/>
            <person name="Mushyakhwo K."/>
            <person name="Lin C.-F."/>
            <person name="Nai Y.-S."/>
        </authorList>
    </citation>
    <scope>NUCLEOTIDE SEQUENCE</scope>
    <source>
        <strain evidence="1">NCHU-NPUST-175</strain>
    </source>
</reference>
<keyword evidence="2" id="KW-1185">Reference proteome</keyword>
<accession>A0ACC4D915</accession>
<organism evidence="1 2">
    <name type="scientific">Purpureocillium lilacinum</name>
    <name type="common">Paecilomyces lilacinus</name>
    <dbReference type="NCBI Taxonomy" id="33203"/>
    <lineage>
        <taxon>Eukaryota</taxon>
        <taxon>Fungi</taxon>
        <taxon>Dikarya</taxon>
        <taxon>Ascomycota</taxon>
        <taxon>Pezizomycotina</taxon>
        <taxon>Sordariomycetes</taxon>
        <taxon>Hypocreomycetidae</taxon>
        <taxon>Hypocreales</taxon>
        <taxon>Ophiocordycipitaceae</taxon>
        <taxon>Purpureocillium</taxon>
    </lineage>
</organism>
<proteinExistence type="predicted"/>
<evidence type="ECO:0000313" key="2">
    <source>
        <dbReference type="Proteomes" id="UP001638806"/>
    </source>
</evidence>
<name>A0ACC4D915_PURLI</name>
<sequence length="120" mass="12831">MCCACVCAPSKELPGQLDSLGYLAFHDGNSTQSPPLGARASSNITPVIVIVVVAVNDSLLLLLPARPPSSHRRRLSRALSTPAARNLVEQFGAPIRPPRRRGGLFVQLVRCRYVTTAPAC</sequence>
<protein>
    <submittedName>
        <fullName evidence="1">Uncharacterized protein</fullName>
    </submittedName>
</protein>